<dbReference type="CDD" id="cd01181">
    <property type="entry name" value="IPT_plexin_repeat3"/>
    <property type="match status" value="1"/>
</dbReference>
<dbReference type="InterPro" id="IPR002165">
    <property type="entry name" value="Plexin_repeat"/>
</dbReference>
<keyword evidence="21" id="KW-1185">Reference proteome</keyword>
<evidence type="ECO:0000259" key="19">
    <source>
        <dbReference type="PROSITE" id="PS51004"/>
    </source>
</evidence>
<dbReference type="FunCoup" id="A0A3B3HXV4">
    <property type="interactions" value="519"/>
</dbReference>
<dbReference type="Pfam" id="PF01833">
    <property type="entry name" value="TIG"/>
    <property type="match status" value="4"/>
</dbReference>
<keyword evidence="12" id="KW-0325">Glycoprotein</keyword>
<dbReference type="GeneID" id="101159802"/>
<dbReference type="Pfam" id="PF18020">
    <property type="entry name" value="TIG_2"/>
    <property type="match status" value="1"/>
</dbReference>
<organism evidence="20 21">
    <name type="scientific">Oryzias latipes</name>
    <name type="common">Japanese rice fish</name>
    <name type="synonym">Japanese killifish</name>
    <dbReference type="NCBI Taxonomy" id="8090"/>
    <lineage>
        <taxon>Eukaryota</taxon>
        <taxon>Metazoa</taxon>
        <taxon>Chordata</taxon>
        <taxon>Craniata</taxon>
        <taxon>Vertebrata</taxon>
        <taxon>Euteleostomi</taxon>
        <taxon>Actinopterygii</taxon>
        <taxon>Neopterygii</taxon>
        <taxon>Teleostei</taxon>
        <taxon>Neoteleostei</taxon>
        <taxon>Acanthomorphata</taxon>
        <taxon>Ovalentaria</taxon>
        <taxon>Atherinomorphae</taxon>
        <taxon>Beloniformes</taxon>
        <taxon>Adrianichthyidae</taxon>
        <taxon>Oryziinae</taxon>
        <taxon>Oryzias</taxon>
    </lineage>
</organism>
<dbReference type="SUPFAM" id="SSF48350">
    <property type="entry name" value="GTPase activation domain, GAP"/>
    <property type="match status" value="1"/>
</dbReference>
<reference evidence="20 21" key="1">
    <citation type="journal article" date="2007" name="Nature">
        <title>The medaka draft genome and insights into vertebrate genome evolution.</title>
        <authorList>
            <person name="Kasahara M."/>
            <person name="Naruse K."/>
            <person name="Sasaki S."/>
            <person name="Nakatani Y."/>
            <person name="Qu W."/>
            <person name="Ahsan B."/>
            <person name="Yamada T."/>
            <person name="Nagayasu Y."/>
            <person name="Doi K."/>
            <person name="Kasai Y."/>
            <person name="Jindo T."/>
            <person name="Kobayashi D."/>
            <person name="Shimada A."/>
            <person name="Toyoda A."/>
            <person name="Kuroki Y."/>
            <person name="Fujiyama A."/>
            <person name="Sasaki T."/>
            <person name="Shimizu A."/>
            <person name="Asakawa S."/>
            <person name="Shimizu N."/>
            <person name="Hashimoto S."/>
            <person name="Yang J."/>
            <person name="Lee Y."/>
            <person name="Matsushima K."/>
            <person name="Sugano S."/>
            <person name="Sakaizumi M."/>
            <person name="Narita T."/>
            <person name="Ohishi K."/>
            <person name="Haga S."/>
            <person name="Ohta F."/>
            <person name="Nomoto H."/>
            <person name="Nogata K."/>
            <person name="Morishita T."/>
            <person name="Endo T."/>
            <person name="Shin-I T."/>
            <person name="Takeda H."/>
            <person name="Morishita S."/>
            <person name="Kohara Y."/>
        </authorList>
    </citation>
    <scope>NUCLEOTIDE SEQUENCE [LARGE SCALE GENOMIC DNA]</scope>
    <source>
        <strain evidence="20 21">Hd-rR</strain>
    </source>
</reference>
<evidence type="ECO:0000256" key="6">
    <source>
        <dbReference type="ARBA" id="ARBA00022729"/>
    </source>
</evidence>
<dbReference type="InterPro" id="IPR041362">
    <property type="entry name" value="TIG2_plexin"/>
</dbReference>
<dbReference type="FunFam" id="1.10.506.10:FF:000005">
    <property type="entry name" value="Plexin A1"/>
    <property type="match status" value="1"/>
</dbReference>
<evidence type="ECO:0000313" key="20">
    <source>
        <dbReference type="Ensembl" id="ENSORLP00000036258.1"/>
    </source>
</evidence>
<dbReference type="GO" id="GO:0030334">
    <property type="term" value="P:regulation of cell migration"/>
    <property type="evidence" value="ECO:0000318"/>
    <property type="project" value="GO_Central"/>
</dbReference>
<dbReference type="InterPro" id="IPR013548">
    <property type="entry name" value="Plexin_cytoplasmic_RasGAP_dom"/>
</dbReference>
<dbReference type="FunFam" id="1.10.506.10:FF:000006">
    <property type="entry name" value="Plexin A1"/>
    <property type="match status" value="1"/>
</dbReference>
<keyword evidence="11" id="KW-0675">Receptor</keyword>
<dbReference type="GO" id="GO:0002116">
    <property type="term" value="C:semaphorin receptor complex"/>
    <property type="evidence" value="ECO:0000318"/>
    <property type="project" value="GO_Central"/>
</dbReference>
<evidence type="ECO:0000256" key="8">
    <source>
        <dbReference type="ARBA" id="ARBA00022989"/>
    </source>
</evidence>
<evidence type="ECO:0000256" key="11">
    <source>
        <dbReference type="ARBA" id="ARBA00023170"/>
    </source>
</evidence>
<keyword evidence="7" id="KW-0677">Repeat</keyword>
<proteinExistence type="inferred from homology"/>
<dbReference type="CDD" id="cd01180">
    <property type="entry name" value="IPT_plexin_repeat1"/>
    <property type="match status" value="1"/>
</dbReference>
<keyword evidence="9 17" id="KW-0472">Membrane</keyword>
<keyword evidence="6 18" id="KW-0732">Signal</keyword>
<dbReference type="GO" id="GO:0017154">
    <property type="term" value="F:semaphorin receptor activity"/>
    <property type="evidence" value="ECO:0000318"/>
    <property type="project" value="GO_Central"/>
</dbReference>
<dbReference type="Pfam" id="PF01403">
    <property type="entry name" value="Sema"/>
    <property type="match status" value="1"/>
</dbReference>
<dbReference type="PANTHER" id="PTHR22625">
    <property type="entry name" value="PLEXIN"/>
    <property type="match status" value="1"/>
</dbReference>
<evidence type="ECO:0000256" key="15">
    <source>
        <dbReference type="PROSITE-ProRule" id="PRU00352"/>
    </source>
</evidence>
<dbReference type="CDD" id="cd01179">
    <property type="entry name" value="IPT_plexin_repeat2"/>
    <property type="match status" value="1"/>
</dbReference>
<dbReference type="Proteomes" id="UP000001038">
    <property type="component" value="Chromosome 7"/>
</dbReference>
<dbReference type="KEGG" id="ola:101159802"/>
<evidence type="ECO:0000256" key="1">
    <source>
        <dbReference type="ARBA" id="ARBA00004251"/>
    </source>
</evidence>
<feature type="chain" id="PRO_5017183624" description="Plexin-A3" evidence="18">
    <location>
        <begin position="23"/>
        <end position="1895"/>
    </location>
</feature>
<dbReference type="SUPFAM" id="SSF103575">
    <property type="entry name" value="Plexin repeat"/>
    <property type="match status" value="2"/>
</dbReference>
<dbReference type="GO" id="GO:0008045">
    <property type="term" value="P:motor neuron axon guidance"/>
    <property type="evidence" value="ECO:0000318"/>
    <property type="project" value="GO_Central"/>
</dbReference>
<dbReference type="SMART" id="SM00423">
    <property type="entry name" value="PSI"/>
    <property type="match status" value="3"/>
</dbReference>
<protein>
    <recommendedName>
        <fullName evidence="14">Plexin-A3</fullName>
    </recommendedName>
</protein>
<comment type="function">
    <text evidence="13">Coreceptor for SEMA3A and SEMA3F. Necessary for signaling by class 3 semaphorins and subsequent remodeling of the cytoskeleton. Plays a role in axon guidance in the developing nervous system. Regulates the migration of sympathetic neurons, but not of neural crest precursors. Required for normal dendrite spine morphology in pyramidal neurons. May play a role in regulating semaphorin-mediated programmed cell death in the developing nervous system. Class 3 semaphorins bind to a complex composed of a neuropilin and a plexin. The plexin modulates the affinity of the complex for specific semaphorins, and its cytoplasmic domain is required for the activation of down-stream signaling events in the cytoplasm.</text>
</comment>
<dbReference type="InterPro" id="IPR016201">
    <property type="entry name" value="PSI"/>
</dbReference>
<dbReference type="Pfam" id="PF17960">
    <property type="entry name" value="TIG_plexin"/>
    <property type="match status" value="1"/>
</dbReference>
<name>A0A3B3HXV4_ORYLA</name>
<keyword evidence="16" id="KW-0175">Coiled coil</keyword>
<dbReference type="FunFam" id="2.130.10.10:FF:000006">
    <property type="entry name" value="Plexin A2"/>
    <property type="match status" value="1"/>
</dbReference>
<dbReference type="Pfam" id="PF08337">
    <property type="entry name" value="Plexin_cytopl"/>
    <property type="match status" value="1"/>
</dbReference>
<dbReference type="InterPro" id="IPR036352">
    <property type="entry name" value="Semap_dom_sf"/>
</dbReference>
<feature type="signal peptide" evidence="18">
    <location>
        <begin position="1"/>
        <end position="22"/>
    </location>
</feature>
<evidence type="ECO:0000256" key="2">
    <source>
        <dbReference type="ARBA" id="ARBA00010297"/>
    </source>
</evidence>
<feature type="transmembrane region" description="Helical" evidence="17">
    <location>
        <begin position="1241"/>
        <end position="1267"/>
    </location>
</feature>
<dbReference type="GO" id="GO:0001763">
    <property type="term" value="P:morphogenesis of a branching structure"/>
    <property type="evidence" value="ECO:0007669"/>
    <property type="project" value="UniProtKB-ARBA"/>
</dbReference>
<gene>
    <name evidence="20" type="primary">PLXNA3</name>
    <name evidence="20" type="synonym">plxna3</name>
</gene>
<evidence type="ECO:0000256" key="3">
    <source>
        <dbReference type="ARBA" id="ARBA00022475"/>
    </source>
</evidence>
<dbReference type="InterPro" id="IPR013783">
    <property type="entry name" value="Ig-like_fold"/>
</dbReference>
<dbReference type="InterPro" id="IPR015943">
    <property type="entry name" value="WD40/YVTN_repeat-like_dom_sf"/>
</dbReference>
<keyword evidence="3" id="KW-1003">Cell membrane</keyword>
<dbReference type="InterPro" id="IPR008936">
    <property type="entry name" value="Rho_GTPase_activation_prot"/>
</dbReference>
<dbReference type="SUPFAM" id="SSF81296">
    <property type="entry name" value="E set domains"/>
    <property type="match status" value="4"/>
</dbReference>
<dbReference type="PROSITE" id="PS51004">
    <property type="entry name" value="SEMA"/>
    <property type="match status" value="1"/>
</dbReference>
<reference evidence="20" key="3">
    <citation type="submission" date="2025-09" db="UniProtKB">
        <authorList>
            <consortium name="Ensembl"/>
        </authorList>
    </citation>
    <scope>IDENTIFICATION</scope>
    <source>
        <strain evidence="20">Hd-rR</strain>
    </source>
</reference>
<evidence type="ECO:0000256" key="18">
    <source>
        <dbReference type="SAM" id="SignalP"/>
    </source>
</evidence>
<dbReference type="SUPFAM" id="SSF101912">
    <property type="entry name" value="Sema domain"/>
    <property type="match status" value="1"/>
</dbReference>
<evidence type="ECO:0000256" key="13">
    <source>
        <dbReference type="ARBA" id="ARBA00059028"/>
    </source>
</evidence>
<evidence type="ECO:0000256" key="16">
    <source>
        <dbReference type="SAM" id="Coils"/>
    </source>
</evidence>
<dbReference type="Gene3D" id="3.10.20.90">
    <property type="entry name" value="Phosphatidylinositol 3-kinase Catalytic Subunit, Chain A, domain 1"/>
    <property type="match status" value="1"/>
</dbReference>
<feature type="coiled-coil region" evidence="16">
    <location>
        <begin position="1271"/>
        <end position="1313"/>
    </location>
</feature>
<dbReference type="InterPro" id="IPR002909">
    <property type="entry name" value="IPT_dom"/>
</dbReference>
<dbReference type="GO" id="GO:0071526">
    <property type="term" value="P:semaphorin-plexin signaling pathway"/>
    <property type="evidence" value="ECO:0000318"/>
    <property type="project" value="GO_Central"/>
</dbReference>
<dbReference type="FunFam" id="2.60.40.10:FF:000329">
    <property type="entry name" value="Plexin A4"/>
    <property type="match status" value="1"/>
</dbReference>
<evidence type="ECO:0000256" key="14">
    <source>
        <dbReference type="ARBA" id="ARBA00070715"/>
    </source>
</evidence>
<dbReference type="GO" id="GO:0048675">
    <property type="term" value="P:axon extension"/>
    <property type="evidence" value="ECO:0007669"/>
    <property type="project" value="UniProtKB-ARBA"/>
</dbReference>
<evidence type="ECO:0000256" key="17">
    <source>
        <dbReference type="SAM" id="Phobius"/>
    </source>
</evidence>
<dbReference type="Gene3D" id="1.10.506.10">
    <property type="entry name" value="GTPase Activation - p120gap, domain 1"/>
    <property type="match status" value="2"/>
</dbReference>
<keyword evidence="8 17" id="KW-1133">Transmembrane helix</keyword>
<evidence type="ECO:0000313" key="21">
    <source>
        <dbReference type="Proteomes" id="UP000001038"/>
    </source>
</evidence>
<dbReference type="GeneTree" id="ENSGT01050000244850"/>
<dbReference type="GO" id="GO:0048638">
    <property type="term" value="P:regulation of developmental growth"/>
    <property type="evidence" value="ECO:0007669"/>
    <property type="project" value="UniProtKB-ARBA"/>
</dbReference>
<dbReference type="Bgee" id="ENSORLG00000018412">
    <property type="expression patterns" value="Expressed in animal zygote and 12 other cell types or tissues"/>
</dbReference>
<dbReference type="GO" id="GO:0005886">
    <property type="term" value="C:plasma membrane"/>
    <property type="evidence" value="ECO:0000318"/>
    <property type="project" value="GO_Central"/>
</dbReference>
<dbReference type="FunFam" id="2.60.40.10:FF:000071">
    <property type="entry name" value="Plexin A2"/>
    <property type="match status" value="1"/>
</dbReference>
<dbReference type="CDD" id="cd00603">
    <property type="entry name" value="IPT_PCSR"/>
    <property type="match status" value="1"/>
</dbReference>
<dbReference type="GO" id="GO:0061387">
    <property type="term" value="P:regulation of extent of cell growth"/>
    <property type="evidence" value="ECO:0007669"/>
    <property type="project" value="UniProtKB-ARBA"/>
</dbReference>
<evidence type="ECO:0000256" key="7">
    <source>
        <dbReference type="ARBA" id="ARBA00022737"/>
    </source>
</evidence>
<dbReference type="CDD" id="cd12790">
    <property type="entry name" value="RasGAP_plexin_A"/>
    <property type="match status" value="1"/>
</dbReference>
<dbReference type="GO" id="GO:0048513">
    <property type="term" value="P:animal organ development"/>
    <property type="evidence" value="ECO:0007669"/>
    <property type="project" value="UniProtKB-ARBA"/>
</dbReference>
<dbReference type="RefSeq" id="XP_023812829.1">
    <property type="nucleotide sequence ID" value="XM_023957061.1"/>
</dbReference>
<dbReference type="GO" id="GO:0050770">
    <property type="term" value="P:regulation of axonogenesis"/>
    <property type="evidence" value="ECO:0007669"/>
    <property type="project" value="UniProtKB-ARBA"/>
</dbReference>
<evidence type="ECO:0000256" key="12">
    <source>
        <dbReference type="ARBA" id="ARBA00023180"/>
    </source>
</evidence>
<comment type="subcellular location">
    <subcellularLocation>
        <location evidence="1">Cell membrane</location>
        <topology evidence="1">Single-pass type I membrane protein</topology>
    </subcellularLocation>
</comment>
<dbReference type="Pfam" id="PF24479">
    <property type="entry name" value="PSI_PlexinA-B"/>
    <property type="match status" value="1"/>
</dbReference>
<evidence type="ECO:0000256" key="10">
    <source>
        <dbReference type="ARBA" id="ARBA00023157"/>
    </source>
</evidence>
<dbReference type="CTD" id="55558"/>
<keyword evidence="5 17" id="KW-0812">Transmembrane</keyword>
<dbReference type="Pfam" id="PF01437">
    <property type="entry name" value="PSI"/>
    <property type="match status" value="2"/>
</dbReference>
<dbReference type="FunFam" id="2.60.40.10:FF:000123">
    <property type="entry name" value="Plexin A1"/>
    <property type="match status" value="1"/>
</dbReference>
<sequence>MLSFSLLLSVLLSLLPPLPLLSAPAAPPSSGSGRAVYRVFNTSLTHLTIHRRTGEVFVGAVNRVIKLSPNLTELKSHETGPVEDNDMCYPPPSMRNCAHGLVNLDNVNKLLLVDYTGNRLVACGSIWQGVCQFLRLEDLFKLGEPHHRKEHYLSGAREADGMAGVVVDEDDWISDPAKKKPVKGSSRLFIGAAIDGKSEYFPTLSSRKLVADEENMDMFSLVYQDEFVSSQIKIPSDTLSTYPAFDIYYIYGFSSRTYVYFLTLQLDTQLTQMDAGGEKFFTSKIVRLCSNDTLFYSYVEFPLGCTKDGVEYRLVQAAYKQKPGRRLAQALGLSEDDDILFVVFSQGQKNRSNPPRETVLCLFTLYNINMAIREKIHSCYRGEGKLSLSWLLNRELNCIPTPHQIGDDFCGLVLNQPLGGLRVIEGFPLYEDRTEGMGAVAGYTYGEHTVVFVGTRSGQLKKIRVDGIPPPTQNALLYETVPVVEGKPILRDMVFSPDHQHIYLLSDRQVSKLPVESCDQYSSCPDCLGSGDPHCGWCVLFNKCSRKEACSRWEEPQHFNTRLDQCVHISVSPSNMSVTSPPTQLSVQMQNVPALSGGVSCVFEDLTETLGEVLSKGQVKCTLPSFRDLPSDSHTHEEKRVVQLSLRSKETGLQFISTTIVYYNCSVLSSCTSCVSSLFPCHWCKYRHICTNNLQDCSFQEGRVSNMEGCPQILPNTDILVPAGMVRPITLRARNLPQPQSGQKNYECVFSIQGKVQRIPAVRYNSSCIQCQNTSYWYDGDEAGDLPVDFSVVWDGDFLIDKPAFMKALLYKCEAQRSSCGQCLKAPTAFECGWCTESRKCLLRQHCPSPEQNWMHHGRHNLRCSHPRITRIDPLTGPREGGTRVTIEGENLGLQVKEIAQVQVAGVRCNPVPVQYISAERIVCDMTEALLPHSLGGPVEVCIGVCSTEYRTTSTQIYSFVSPSFNRIRPAIGPVSGGTRLTVFGRHLDAGSSVVVSINKEECLFVKRTNREIVCITPASVSGTGSASIRLMIDRAEVTSLEVKYTYTEDPTITSVEPNWTILNGSTMITVMGTNLYTIQEPKVRAKYGGLETTNFCTLVNDSAMTCLAPGLVYNKPEPPDGALQPDEFGFIFDQVSSLLVLNSTPFMHYPNPTFDPLGNAGVLEVTPGSPIIIKGKNLIPGNNRLNYTVLIGESPCVLTVSESQLLCDSPDLTGEQRVLILVGGLEYSPGMLHIYSNSVLTLPAIIGIGAGGGVLLIAIIAVLIAYKRKTRDADRTLKRLQLQMDNLESRVALECKEAFAELQTDIQELTNDMDGVKIPFLEYRTYTMRVMFPGIEEHPVLKELDSPANVEKALRLFSQLLNNKMFLLTFIHTLEAQRSFSMRDRGNVASLLMAALQGRMEYATVVLKQLLADLIEKNLENRNHPKLLLRRTESVAEKMLTNWFTFLLHRFLKECAGEPLFMLFCAIKQQMEKGPIDAITGEARYSLSEDKLIRQQIDYKQLTLMCIPPEGEAGTEVPVKVLNCDTVTQVKDKLLDAVYKGIPFSQRPQADDMDLEWRQGRLTRIILQDEDVTTKIESDWKRLNTLAHYQVTDGSVVALVQKQVSAYNIANSFTFTRSLSRYESLLRTSSSPDSLRSRAPMITPDQETGTKLWHLVKNHEHDQREGDRGSKMVSEIYLTRLLATKGTLQKFVDDLFETVFSTAHRGSALPLAIKYMFDFLDEQADKRQISDPDVRHTWKSNCLPLRFWVNVIKNPQFVFDIHKNSITDACLSVVAQTFMDSCSTSEHRLGKDSPSNKLLYAKDIPNYKSWVERYYRDITKMPSISDQDMDAYLVEQSRLHGNEFNTLSALNELYFYINKYKEEILTALDRDGYCRKHKLRHKLEQAINLMAGSS</sequence>
<evidence type="ECO:0000256" key="5">
    <source>
        <dbReference type="ARBA" id="ARBA00022692"/>
    </source>
</evidence>
<dbReference type="FunFam" id="2.60.40.10:FF:000630">
    <property type="entry name" value="Plexin D1"/>
    <property type="match status" value="1"/>
</dbReference>
<dbReference type="InParanoid" id="A0A3B3HXV4"/>
<dbReference type="OrthoDB" id="125363at2759"/>
<dbReference type="PANTHER" id="PTHR22625:SF32">
    <property type="entry name" value="PLEXIN-A3"/>
    <property type="match status" value="1"/>
</dbReference>
<dbReference type="InterPro" id="IPR041019">
    <property type="entry name" value="TIG1_plexin"/>
</dbReference>
<comment type="caution">
    <text evidence="15">Lacks conserved residue(s) required for the propagation of feature annotation.</text>
</comment>
<dbReference type="GO" id="GO:0007416">
    <property type="term" value="P:synapse assembly"/>
    <property type="evidence" value="ECO:0000318"/>
    <property type="project" value="GO_Central"/>
</dbReference>
<dbReference type="Pfam" id="PF20170">
    <property type="entry name" value="Plexin_RBD"/>
    <property type="match status" value="1"/>
</dbReference>
<dbReference type="InterPro" id="IPR001627">
    <property type="entry name" value="Semap_dom"/>
</dbReference>
<dbReference type="InterPro" id="IPR046800">
    <property type="entry name" value="Plexin_RBD"/>
</dbReference>
<dbReference type="Gene3D" id="2.60.40.10">
    <property type="entry name" value="Immunoglobulins"/>
    <property type="match status" value="5"/>
</dbReference>
<keyword evidence="4" id="KW-0597">Phosphoprotein</keyword>
<keyword evidence="10" id="KW-1015">Disulfide bond</keyword>
<reference evidence="20" key="2">
    <citation type="submission" date="2025-08" db="UniProtKB">
        <authorList>
            <consortium name="Ensembl"/>
        </authorList>
    </citation>
    <scope>IDENTIFICATION</scope>
    <source>
        <strain evidence="20">Hd-rR</strain>
    </source>
</reference>
<dbReference type="STRING" id="8090.ENSORLP00000036258"/>
<dbReference type="SMART" id="SM00429">
    <property type="entry name" value="IPT"/>
    <property type="match status" value="4"/>
</dbReference>
<dbReference type="Ensembl" id="ENSORLT00000034889.1">
    <property type="protein sequence ID" value="ENSORLP00000036258.1"/>
    <property type="gene ID" value="ENSORLG00000018412.2"/>
</dbReference>
<dbReference type="InterPro" id="IPR031148">
    <property type="entry name" value="Plexin"/>
</dbReference>
<accession>A0A3B3HXV4</accession>
<dbReference type="SMART" id="SM00630">
    <property type="entry name" value="Sema"/>
    <property type="match status" value="1"/>
</dbReference>
<evidence type="ECO:0000256" key="4">
    <source>
        <dbReference type="ARBA" id="ARBA00022553"/>
    </source>
</evidence>
<dbReference type="Gene3D" id="2.130.10.10">
    <property type="entry name" value="YVTN repeat-like/Quinoprotein amine dehydrogenase"/>
    <property type="match status" value="1"/>
</dbReference>
<evidence type="ECO:0000256" key="9">
    <source>
        <dbReference type="ARBA" id="ARBA00023136"/>
    </source>
</evidence>
<comment type="similarity">
    <text evidence="2">Belongs to the plexin family.</text>
</comment>
<feature type="domain" description="Sema" evidence="19">
    <location>
        <begin position="17"/>
        <end position="515"/>
    </location>
</feature>
<dbReference type="InterPro" id="IPR014756">
    <property type="entry name" value="Ig_E-set"/>
</dbReference>
<dbReference type="FunFam" id="3.10.20.90:FF:000157">
    <property type="entry name" value="Plexin A3"/>
    <property type="match status" value="1"/>
</dbReference>